<evidence type="ECO:0000313" key="6">
    <source>
        <dbReference type="Proteomes" id="UP000688137"/>
    </source>
</evidence>
<feature type="chain" id="PRO_5035767436" description="Lysozyme" evidence="4">
    <location>
        <begin position="19"/>
        <end position="219"/>
    </location>
</feature>
<dbReference type="GO" id="GO:0007165">
    <property type="term" value="P:signal transduction"/>
    <property type="evidence" value="ECO:0007669"/>
    <property type="project" value="TreeGrafter"/>
</dbReference>
<accession>A0A8S1LDR2</accession>
<keyword evidence="3" id="KW-0378">Hydrolase</keyword>
<evidence type="ECO:0000313" key="5">
    <source>
        <dbReference type="EMBL" id="CAD8065009.1"/>
    </source>
</evidence>
<keyword evidence="2 4" id="KW-0732">Signal</keyword>
<dbReference type="EMBL" id="CAJJDM010000036">
    <property type="protein sequence ID" value="CAD8065009.1"/>
    <property type="molecule type" value="Genomic_DNA"/>
</dbReference>
<gene>
    <name evidence="5" type="ORF">PPRIM_AZ9-3.1.T0370043</name>
</gene>
<dbReference type="PANTHER" id="PTHR23208:SF36">
    <property type="entry name" value="LYSOZYME-RELATED"/>
    <property type="match status" value="1"/>
</dbReference>
<comment type="caution">
    <text evidence="5">The sequence shown here is derived from an EMBL/GenBank/DDBJ whole genome shotgun (WGS) entry which is preliminary data.</text>
</comment>
<dbReference type="InterPro" id="IPR051595">
    <property type="entry name" value="GH25_Enzymes"/>
</dbReference>
<evidence type="ECO:0000256" key="1">
    <source>
        <dbReference type="ARBA" id="ARBA00010646"/>
    </source>
</evidence>
<dbReference type="GO" id="GO:0003796">
    <property type="term" value="F:lysozyme activity"/>
    <property type="evidence" value="ECO:0007669"/>
    <property type="project" value="InterPro"/>
</dbReference>
<protein>
    <recommendedName>
        <fullName evidence="7">Lysozyme</fullName>
    </recommendedName>
</protein>
<dbReference type="InterPro" id="IPR002053">
    <property type="entry name" value="Glyco_hydro_25"/>
</dbReference>
<dbReference type="Proteomes" id="UP000688137">
    <property type="component" value="Unassembled WGS sequence"/>
</dbReference>
<dbReference type="GO" id="GO:0009253">
    <property type="term" value="P:peptidoglycan catabolic process"/>
    <property type="evidence" value="ECO:0007669"/>
    <property type="project" value="InterPro"/>
</dbReference>
<reference evidence="5" key="1">
    <citation type="submission" date="2021-01" db="EMBL/GenBank/DDBJ databases">
        <authorList>
            <consortium name="Genoscope - CEA"/>
            <person name="William W."/>
        </authorList>
    </citation>
    <scope>NUCLEOTIDE SEQUENCE</scope>
</reference>
<dbReference type="Pfam" id="PF01183">
    <property type="entry name" value="Glyco_hydro_25"/>
    <property type="match status" value="1"/>
</dbReference>
<dbReference type="AlphaFoldDB" id="A0A8S1LDR2"/>
<comment type="similarity">
    <text evidence="1">Belongs to the glycosyl hydrolase 25 family.</text>
</comment>
<evidence type="ECO:0000256" key="4">
    <source>
        <dbReference type="SAM" id="SignalP"/>
    </source>
</evidence>
<dbReference type="CDD" id="cd06416">
    <property type="entry name" value="GH25_Lys1-like"/>
    <property type="match status" value="1"/>
</dbReference>
<feature type="signal peptide" evidence="4">
    <location>
        <begin position="1"/>
        <end position="18"/>
    </location>
</feature>
<dbReference type="OMA" id="YTNWYDW"/>
<dbReference type="FunFam" id="3.20.20.80:FF:000101">
    <property type="entry name" value="Lysozyme, putative"/>
    <property type="match status" value="1"/>
</dbReference>
<dbReference type="GO" id="GO:0016998">
    <property type="term" value="P:cell wall macromolecule catabolic process"/>
    <property type="evidence" value="ECO:0007669"/>
    <property type="project" value="InterPro"/>
</dbReference>
<sequence>MKMTSLLIVALQIYTSLAVLGIDLSAKHDDFQCFKKNGYQFAITRAYRSYGAVDPDGYQNLEKAKAAGLIGDVYFFPCKGKKTAKSQVQEFVQLFGNQQTQVYGTVWVDVESNPSTDCGWTNDYGSNCNFLQELVNELKGNSKSVGIYASQYMWTSIFGSASACSHFSSLPLWYPHYDQTPTFDDFPKYKFGGWTTPSIKQYSGTTSVCGVGVDLNYYK</sequence>
<evidence type="ECO:0008006" key="7">
    <source>
        <dbReference type="Google" id="ProtNLM"/>
    </source>
</evidence>
<name>A0A8S1LDR2_PARPR</name>
<evidence type="ECO:0000256" key="3">
    <source>
        <dbReference type="ARBA" id="ARBA00022801"/>
    </source>
</evidence>
<keyword evidence="6" id="KW-1185">Reference proteome</keyword>
<dbReference type="PROSITE" id="PS51904">
    <property type="entry name" value="GLYCOSYL_HYDROL_F25_2"/>
    <property type="match status" value="1"/>
</dbReference>
<organism evidence="5 6">
    <name type="scientific">Paramecium primaurelia</name>
    <dbReference type="NCBI Taxonomy" id="5886"/>
    <lineage>
        <taxon>Eukaryota</taxon>
        <taxon>Sar</taxon>
        <taxon>Alveolata</taxon>
        <taxon>Ciliophora</taxon>
        <taxon>Intramacronucleata</taxon>
        <taxon>Oligohymenophorea</taxon>
        <taxon>Peniculida</taxon>
        <taxon>Parameciidae</taxon>
        <taxon>Paramecium</taxon>
    </lineage>
</organism>
<proteinExistence type="inferred from homology"/>
<dbReference type="PANTHER" id="PTHR23208">
    <property type="entry name" value="LYSOZYME PROTEIN"/>
    <property type="match status" value="1"/>
</dbReference>
<evidence type="ECO:0000256" key="2">
    <source>
        <dbReference type="ARBA" id="ARBA00022729"/>
    </source>
</evidence>